<feature type="compositionally biased region" description="Basic residues" evidence="1">
    <location>
        <begin position="66"/>
        <end position="81"/>
    </location>
</feature>
<dbReference type="PANTHER" id="PTHR46601">
    <property type="entry name" value="ULP_PROTEASE DOMAIN-CONTAINING PROTEIN"/>
    <property type="match status" value="1"/>
</dbReference>
<feature type="compositionally biased region" description="Basic and acidic residues" evidence="1">
    <location>
        <begin position="50"/>
        <end position="65"/>
    </location>
</feature>
<proteinExistence type="predicted"/>
<feature type="region of interest" description="Disordered" evidence="1">
    <location>
        <begin position="94"/>
        <end position="119"/>
    </location>
</feature>
<feature type="region of interest" description="Disordered" evidence="1">
    <location>
        <begin position="806"/>
        <end position="825"/>
    </location>
</feature>
<name>A0A1B6JIS6_9HEMI</name>
<evidence type="ECO:0000313" key="2">
    <source>
        <dbReference type="EMBL" id="JAS99095.1"/>
    </source>
</evidence>
<protein>
    <submittedName>
        <fullName evidence="2">Uncharacterized protein</fullName>
    </submittedName>
</protein>
<gene>
    <name evidence="2" type="ORF">g.12977</name>
</gene>
<accession>A0A1B6JIS6</accession>
<dbReference type="EMBL" id="GECU01008611">
    <property type="protein sequence ID" value="JAS99095.1"/>
    <property type="molecule type" value="Transcribed_RNA"/>
</dbReference>
<dbReference type="PANTHER" id="PTHR46601:SF2">
    <property type="entry name" value="UBIQUITIN-LIKE PROTEASE FAMILY PROFILE DOMAIN-CONTAINING PROTEIN"/>
    <property type="match status" value="1"/>
</dbReference>
<feature type="compositionally biased region" description="Polar residues" evidence="1">
    <location>
        <begin position="151"/>
        <end position="165"/>
    </location>
</feature>
<feature type="region of interest" description="Disordered" evidence="1">
    <location>
        <begin position="1"/>
        <end position="81"/>
    </location>
</feature>
<evidence type="ECO:0000256" key="1">
    <source>
        <dbReference type="SAM" id="MobiDB-lite"/>
    </source>
</evidence>
<feature type="compositionally biased region" description="Basic and acidic residues" evidence="1">
    <location>
        <begin position="1"/>
        <end position="22"/>
    </location>
</feature>
<reference evidence="2" key="1">
    <citation type="submission" date="2015-11" db="EMBL/GenBank/DDBJ databases">
        <title>De novo transcriptome assembly of four potential Pierce s Disease insect vectors from Arizona vineyards.</title>
        <authorList>
            <person name="Tassone E.E."/>
        </authorList>
    </citation>
    <scope>NUCLEOTIDE SEQUENCE</scope>
</reference>
<organism evidence="2">
    <name type="scientific">Homalodisca liturata</name>
    <dbReference type="NCBI Taxonomy" id="320908"/>
    <lineage>
        <taxon>Eukaryota</taxon>
        <taxon>Metazoa</taxon>
        <taxon>Ecdysozoa</taxon>
        <taxon>Arthropoda</taxon>
        <taxon>Hexapoda</taxon>
        <taxon>Insecta</taxon>
        <taxon>Pterygota</taxon>
        <taxon>Neoptera</taxon>
        <taxon>Paraneoptera</taxon>
        <taxon>Hemiptera</taxon>
        <taxon>Auchenorrhyncha</taxon>
        <taxon>Membracoidea</taxon>
        <taxon>Cicadellidae</taxon>
        <taxon>Cicadellinae</taxon>
        <taxon>Proconiini</taxon>
        <taxon>Homalodisca</taxon>
    </lineage>
</organism>
<sequence length="839" mass="98014">MARAKKTSDSETLKRQRDLAKERQRKHRAKMTEEELELKRSKDRKRYAKLKSENKIKKVKDMTPREHRRIKKQWRDRKKTSNLNKKRKLLAAVPEMSSPNSEHKKRGRKIVRKDRSKAHRKIKIQEEEIKKLKSKLQKYKMRLRRAKSKQKNMPQLGSPSPNKQVNMLIGKDRVSQKVKKQLFLGYALRKQLKSQVSRVNNKSKEHQLVTKMIGNKILKRYRVQSHFKDLVSYKMNRRIGGEFKYERKRKKCIYDQQARNVIQFYEDDTVSRICPGKRDFIIKNKEKKQRRVLLDYKKNLHKRFVIESNINISLSTFSRLCPFWITSPKAADRETCACIKHQNIDLKINALRKLKVISQNNANDVIDTIACDPRNEFCMMNLCEKCENSHISYQYDNDFKVKFYQWQTVKEEKVIKGKRKKIVKIVKKKNIQNVSELCNELNNELIAFKKHVYYYIQQSSKLKQLKANLTEGELLVRIDFSENYIAKHTEEIQSAHFGASKRQITLNTGLYYVKNNSGKLVAKSFCTLSDHLDHQAHAIWAHMDPILKHIGDKYPATKVIHFYSDGPSSQYKNRYNIFLMKTKVPTYFKNLKFMTWNYTEAGHGKGPMDGVGGVLKRMADEVVRHGTDITCASDFVNTLKKRTKIYLIEIDSSTVDEMKKEVKATVIPPIKNITLARQITWGSTSIMYSRSLSCFSCKPDTYCDHYTIGKVFENTKERKIPCKAHSGNNYGKKTVYHMIYSTSSSEGDDDDPAIANEERKNKATKLRIKCKAEPDKTKKEISIENNTSFVSYSSPKNKLLVKDKAIHEAHHSSKKIGKNDRLSTKDIDNLLATEESQDL</sequence>
<dbReference type="AlphaFoldDB" id="A0A1B6JIS6"/>
<feature type="region of interest" description="Disordered" evidence="1">
    <location>
        <begin position="145"/>
        <end position="165"/>
    </location>
</feature>
<feature type="compositionally biased region" description="Basic and acidic residues" evidence="1">
    <location>
        <begin position="30"/>
        <end position="40"/>
    </location>
</feature>
<feature type="compositionally biased region" description="Basic residues" evidence="1">
    <location>
        <begin position="103"/>
        <end position="119"/>
    </location>
</feature>